<evidence type="ECO:0000256" key="2">
    <source>
        <dbReference type="ARBA" id="ARBA00022676"/>
    </source>
</evidence>
<evidence type="ECO:0000313" key="6">
    <source>
        <dbReference type="EMBL" id="GKV53561.1"/>
    </source>
</evidence>
<comment type="caution">
    <text evidence="6">The sequence shown here is derived from an EMBL/GenBank/DDBJ whole genome shotgun (WGS) entry which is preliminary data.</text>
</comment>
<name>A0AAV5MU88_9ROSI</name>
<organism evidence="6 7">
    <name type="scientific">Rubroshorea leprosula</name>
    <dbReference type="NCBI Taxonomy" id="152421"/>
    <lineage>
        <taxon>Eukaryota</taxon>
        <taxon>Viridiplantae</taxon>
        <taxon>Streptophyta</taxon>
        <taxon>Embryophyta</taxon>
        <taxon>Tracheophyta</taxon>
        <taxon>Spermatophyta</taxon>
        <taxon>Magnoliopsida</taxon>
        <taxon>eudicotyledons</taxon>
        <taxon>Gunneridae</taxon>
        <taxon>Pentapetalae</taxon>
        <taxon>rosids</taxon>
        <taxon>malvids</taxon>
        <taxon>Malvales</taxon>
        <taxon>Dipterocarpaceae</taxon>
        <taxon>Rubroshorea</taxon>
    </lineage>
</organism>
<dbReference type="GO" id="GO:0047209">
    <property type="term" value="F:coniferyl-alcohol glucosyltransferase activity"/>
    <property type="evidence" value="ECO:0007669"/>
    <property type="project" value="TreeGrafter"/>
</dbReference>
<dbReference type="PANTHER" id="PTHR48046">
    <property type="entry name" value="UDP-GLYCOSYLTRANSFERASE 72E1"/>
    <property type="match status" value="1"/>
</dbReference>
<dbReference type="Pfam" id="PF00201">
    <property type="entry name" value="UDPGT"/>
    <property type="match status" value="1"/>
</dbReference>
<dbReference type="EC" id="2.4.1.-" evidence="5"/>
<dbReference type="FunFam" id="3.40.50.2000:FF:000051">
    <property type="entry name" value="Glycosyltransferase"/>
    <property type="match status" value="1"/>
</dbReference>
<dbReference type="PANTHER" id="PTHR48046:SF7">
    <property type="entry name" value="UDP-GLYCOSYLTRANSFERASE 72E1"/>
    <property type="match status" value="1"/>
</dbReference>
<reference evidence="6 7" key="1">
    <citation type="journal article" date="2021" name="Commun. Biol.">
        <title>The genome of Shorea leprosula (Dipterocarpaceae) highlights the ecological relevance of drought in aseasonal tropical rainforests.</title>
        <authorList>
            <person name="Ng K.K.S."/>
            <person name="Kobayashi M.J."/>
            <person name="Fawcett J.A."/>
            <person name="Hatakeyama M."/>
            <person name="Paape T."/>
            <person name="Ng C.H."/>
            <person name="Ang C.C."/>
            <person name="Tnah L.H."/>
            <person name="Lee C.T."/>
            <person name="Nishiyama T."/>
            <person name="Sese J."/>
            <person name="O'Brien M.J."/>
            <person name="Copetti D."/>
            <person name="Mohd Noor M.I."/>
            <person name="Ong R.C."/>
            <person name="Putra M."/>
            <person name="Sireger I.Z."/>
            <person name="Indrioko S."/>
            <person name="Kosugi Y."/>
            <person name="Izuno A."/>
            <person name="Isagi Y."/>
            <person name="Lee S.L."/>
            <person name="Shimizu K.K."/>
        </authorList>
    </citation>
    <scope>NUCLEOTIDE SEQUENCE [LARGE SCALE GENOMIC DNA]</scope>
    <source>
        <strain evidence="6">214</strain>
    </source>
</reference>
<evidence type="ECO:0000256" key="4">
    <source>
        <dbReference type="RuleBase" id="RU003718"/>
    </source>
</evidence>
<dbReference type="SUPFAM" id="SSF53756">
    <property type="entry name" value="UDP-Glycosyltransferase/glycogen phosphorylase"/>
    <property type="match status" value="1"/>
</dbReference>
<dbReference type="Proteomes" id="UP001054252">
    <property type="component" value="Unassembled WGS sequence"/>
</dbReference>
<sequence>MQNSQPHAALLVSPGMGHLIPALELGKRMATHHGFHVTVFIVAEGHASTSLLKSPNNYPENLDVVLLPPVDISAIVGPDASLTVKMIFIMRQSLPLLRSEILTMKIRPTMLIVDIFGTEAFTIADEFGVLRYVFITSNAWLLALSVYSSAAAKEVTEEHVKKHKPLKIPGCKSIIRFEDTLDALQDPNDPLLQGFIALGGVISKADGILVNTWEDLETSTIQSFRDTKLLGQIVEAVYPIGPLVRWVGQGGSDHPVMDWLDKQPAKSVIYVSFGSGGTLSAKQMIELAWGLELSRQRFIWVVRPPSDHDASGSYFTIVQSIDVDSDYLPDGFLNRTRDVGFVVPMWAPQVDILSHPSVGGFLSHCGWNSTLESIMNGVPMVAWPLYAEQKMNAALLAEEIGVAIRPKQSPVGDGVVGREEVEKMVRKIMVEEEGRAMRKRAVELKYSGEKALSKGACSYNSLSQVAKECLQCLIGS</sequence>
<comment type="similarity">
    <text evidence="1 4">Belongs to the UDP-glycosyltransferase family.</text>
</comment>
<keyword evidence="2 4" id="KW-0328">Glycosyltransferase</keyword>
<dbReference type="InterPro" id="IPR002213">
    <property type="entry name" value="UDP_glucos_trans"/>
</dbReference>
<gene>
    <name evidence="6" type="ORF">SLEP1_g60080</name>
</gene>
<dbReference type="InterPro" id="IPR035595">
    <property type="entry name" value="UDP_glycos_trans_CS"/>
</dbReference>
<dbReference type="AlphaFoldDB" id="A0AAV5MU88"/>
<dbReference type="CDD" id="cd03784">
    <property type="entry name" value="GT1_Gtf-like"/>
    <property type="match status" value="1"/>
</dbReference>
<accession>A0AAV5MU88</accession>
<evidence type="ECO:0000313" key="7">
    <source>
        <dbReference type="Proteomes" id="UP001054252"/>
    </source>
</evidence>
<dbReference type="EMBL" id="BPVZ01001525">
    <property type="protein sequence ID" value="GKV53561.1"/>
    <property type="molecule type" value="Genomic_DNA"/>
</dbReference>
<protein>
    <recommendedName>
        <fullName evidence="5">Glycosyltransferase</fullName>
        <ecNumber evidence="5">2.4.1.-</ecNumber>
    </recommendedName>
</protein>
<keyword evidence="7" id="KW-1185">Reference proteome</keyword>
<proteinExistence type="inferred from homology"/>
<dbReference type="PROSITE" id="PS00375">
    <property type="entry name" value="UDPGT"/>
    <property type="match status" value="1"/>
</dbReference>
<evidence type="ECO:0000256" key="5">
    <source>
        <dbReference type="RuleBase" id="RU362057"/>
    </source>
</evidence>
<evidence type="ECO:0000256" key="1">
    <source>
        <dbReference type="ARBA" id="ARBA00009995"/>
    </source>
</evidence>
<evidence type="ECO:0000256" key="3">
    <source>
        <dbReference type="ARBA" id="ARBA00022679"/>
    </source>
</evidence>
<keyword evidence="3 4" id="KW-0808">Transferase</keyword>
<dbReference type="Gene3D" id="3.40.50.2000">
    <property type="entry name" value="Glycogen Phosphorylase B"/>
    <property type="match status" value="2"/>
</dbReference>